<dbReference type="GO" id="GO:0005886">
    <property type="term" value="C:plasma membrane"/>
    <property type="evidence" value="ECO:0007669"/>
    <property type="project" value="TreeGrafter"/>
</dbReference>
<dbReference type="SUPFAM" id="SSF160544">
    <property type="entry name" value="EscU C-terminal domain-like"/>
    <property type="match status" value="1"/>
</dbReference>
<dbReference type="AlphaFoldDB" id="A0A285IYE7"/>
<dbReference type="RefSeq" id="WP_097111257.1">
    <property type="nucleotide sequence ID" value="NZ_OBEB01000003.1"/>
</dbReference>
<comment type="similarity">
    <text evidence="1">Belongs to the type III secretion exporter family.</text>
</comment>
<evidence type="ECO:0000313" key="6">
    <source>
        <dbReference type="EMBL" id="SNY51931.1"/>
    </source>
</evidence>
<gene>
    <name evidence="6" type="ORF">SAMN06297280_2030</name>
</gene>
<feature type="region of interest" description="Disordered" evidence="5">
    <location>
        <begin position="1"/>
        <end position="24"/>
    </location>
</feature>
<keyword evidence="6" id="KW-0969">Cilium</keyword>
<feature type="compositionally biased region" description="Polar residues" evidence="5">
    <location>
        <begin position="1"/>
        <end position="20"/>
    </location>
</feature>
<evidence type="ECO:0000256" key="1">
    <source>
        <dbReference type="ARBA" id="ARBA00010690"/>
    </source>
</evidence>
<keyword evidence="7" id="KW-1185">Reference proteome</keyword>
<name>A0A285IYE7_9GAMM</name>
<evidence type="ECO:0000256" key="2">
    <source>
        <dbReference type="ARBA" id="ARBA00021622"/>
    </source>
</evidence>
<evidence type="ECO:0000256" key="4">
    <source>
        <dbReference type="ARBA" id="ARBA00025078"/>
    </source>
</evidence>
<dbReference type="Pfam" id="PF01312">
    <property type="entry name" value="Bac_export_2"/>
    <property type="match status" value="1"/>
</dbReference>
<dbReference type="PANTHER" id="PTHR30531:SF12">
    <property type="entry name" value="FLAGELLAR BIOSYNTHETIC PROTEIN FLHB"/>
    <property type="match status" value="1"/>
</dbReference>
<evidence type="ECO:0000256" key="3">
    <source>
        <dbReference type="ARBA" id="ARBA00023225"/>
    </source>
</evidence>
<dbReference type="PANTHER" id="PTHR30531">
    <property type="entry name" value="FLAGELLAR BIOSYNTHETIC PROTEIN FLHB"/>
    <property type="match status" value="1"/>
</dbReference>
<dbReference type="InterPro" id="IPR006135">
    <property type="entry name" value="T3SS_substrate_exporter"/>
</dbReference>
<dbReference type="OrthoDB" id="5244399at2"/>
<dbReference type="EMBL" id="OBEB01000003">
    <property type="protein sequence ID" value="SNY51931.1"/>
    <property type="molecule type" value="Genomic_DNA"/>
</dbReference>
<organism evidence="6 7">
    <name type="scientific">Arsukibacterium tuosuense</name>
    <dbReference type="NCBI Taxonomy" id="1323745"/>
    <lineage>
        <taxon>Bacteria</taxon>
        <taxon>Pseudomonadati</taxon>
        <taxon>Pseudomonadota</taxon>
        <taxon>Gammaproteobacteria</taxon>
        <taxon>Chromatiales</taxon>
        <taxon>Chromatiaceae</taxon>
        <taxon>Arsukibacterium</taxon>
    </lineage>
</organism>
<keyword evidence="3" id="KW-0813">Transport</keyword>
<comment type="function">
    <text evidence="4">Required for formation of the rod structure in the basal body of the flagellar apparatus. Together with FliI and FliH, may constitute the export apparatus of flagellin.</text>
</comment>
<keyword evidence="6" id="KW-0282">Flagellum</keyword>
<evidence type="ECO:0000313" key="7">
    <source>
        <dbReference type="Proteomes" id="UP000219353"/>
    </source>
</evidence>
<keyword evidence="3" id="KW-1006">Bacterial flagellum protein export</keyword>
<dbReference type="InterPro" id="IPR029025">
    <property type="entry name" value="T3SS_substrate_exporter_C"/>
</dbReference>
<dbReference type="GO" id="GO:0009306">
    <property type="term" value="P:protein secretion"/>
    <property type="evidence" value="ECO:0007669"/>
    <property type="project" value="InterPro"/>
</dbReference>
<protein>
    <recommendedName>
        <fullName evidence="2">Flagellar biosynthetic protein FlhB</fullName>
    </recommendedName>
</protein>
<evidence type="ECO:0000256" key="5">
    <source>
        <dbReference type="SAM" id="MobiDB-lite"/>
    </source>
</evidence>
<reference evidence="7" key="1">
    <citation type="submission" date="2017-09" db="EMBL/GenBank/DDBJ databases">
        <authorList>
            <person name="Varghese N."/>
            <person name="Submissions S."/>
        </authorList>
    </citation>
    <scope>NUCLEOTIDE SEQUENCE [LARGE SCALE GENOMIC DNA]</scope>
    <source>
        <strain evidence="7">CGMCC 1.12461</strain>
    </source>
</reference>
<proteinExistence type="inferred from homology"/>
<accession>A0A285IYE7</accession>
<keyword evidence="6" id="KW-0966">Cell projection</keyword>
<sequence length="112" mass="12595">MNKNDTTNSDTTESPKQKSATALKYDGKSAPTIIAKGHGELAEDIIALAREHGILIHQDEELNRLLSQLQLGDNIPKELYIVIAELIAFSYVLQGKFPEQWQNIHQRIDLKT</sequence>
<dbReference type="Gene3D" id="3.40.1690.10">
    <property type="entry name" value="secretion proteins EscU"/>
    <property type="match status" value="1"/>
</dbReference>
<dbReference type="Proteomes" id="UP000219353">
    <property type="component" value="Unassembled WGS sequence"/>
</dbReference>
<keyword evidence="3" id="KW-0653">Protein transport</keyword>